<dbReference type="AlphaFoldDB" id="X1N603"/>
<evidence type="ECO:0000313" key="1">
    <source>
        <dbReference type="EMBL" id="GAI22285.1"/>
    </source>
</evidence>
<name>X1N603_9ZZZZ</name>
<proteinExistence type="predicted"/>
<reference evidence="1" key="1">
    <citation type="journal article" date="2014" name="Front. Microbiol.">
        <title>High frequency of phylogenetically diverse reductive dehalogenase-homologous genes in deep subseafloor sedimentary metagenomes.</title>
        <authorList>
            <person name="Kawai M."/>
            <person name="Futagami T."/>
            <person name="Toyoda A."/>
            <person name="Takaki Y."/>
            <person name="Nishi S."/>
            <person name="Hori S."/>
            <person name="Arai W."/>
            <person name="Tsubouchi T."/>
            <person name="Morono Y."/>
            <person name="Uchiyama I."/>
            <person name="Ito T."/>
            <person name="Fujiyama A."/>
            <person name="Inagaki F."/>
            <person name="Takami H."/>
        </authorList>
    </citation>
    <scope>NUCLEOTIDE SEQUENCE</scope>
    <source>
        <strain evidence="1">Expedition CK06-06</strain>
    </source>
</reference>
<comment type="caution">
    <text evidence="1">The sequence shown here is derived from an EMBL/GenBank/DDBJ whole genome shotgun (WGS) entry which is preliminary data.</text>
</comment>
<sequence length="44" mass="5259">MKNYSSSSSSSTNPLYIYYKLLLYYYTIVHCRTLSYKLRGFIYG</sequence>
<gene>
    <name evidence="1" type="ORF">S06H3_29590</name>
</gene>
<accession>X1N603</accession>
<dbReference type="EMBL" id="BARV01017347">
    <property type="protein sequence ID" value="GAI22285.1"/>
    <property type="molecule type" value="Genomic_DNA"/>
</dbReference>
<organism evidence="1">
    <name type="scientific">marine sediment metagenome</name>
    <dbReference type="NCBI Taxonomy" id="412755"/>
    <lineage>
        <taxon>unclassified sequences</taxon>
        <taxon>metagenomes</taxon>
        <taxon>ecological metagenomes</taxon>
    </lineage>
</organism>
<protein>
    <submittedName>
        <fullName evidence="1">Uncharacterized protein</fullName>
    </submittedName>
</protein>